<comment type="caution">
    <text evidence="2">The sequence shown here is derived from an EMBL/GenBank/DDBJ whole genome shotgun (WGS) entry which is preliminary data.</text>
</comment>
<dbReference type="PANTHER" id="PTHR14418">
    <property type="entry name" value="CONDENSIN COMPLEX SUBUNIT 3-RELATED"/>
    <property type="match status" value="1"/>
</dbReference>
<protein>
    <submittedName>
        <fullName evidence="2">Reticulocyte binding 2, putative</fullName>
    </submittedName>
</protein>
<dbReference type="Pfam" id="PF13646">
    <property type="entry name" value="HEAT_2"/>
    <property type="match status" value="1"/>
</dbReference>
<gene>
    <name evidence="2" type="ORF">BcabD6B2_35020</name>
</gene>
<accession>A0AAV4LW93</accession>
<feature type="compositionally biased region" description="Gly residues" evidence="1">
    <location>
        <begin position="488"/>
        <end position="499"/>
    </location>
</feature>
<dbReference type="InterPro" id="IPR027165">
    <property type="entry name" value="CND3"/>
</dbReference>
<dbReference type="Gene3D" id="1.25.10.10">
    <property type="entry name" value="Leucine-rich Repeat Variant"/>
    <property type="match status" value="1"/>
</dbReference>
<feature type="region of interest" description="Disordered" evidence="1">
    <location>
        <begin position="1362"/>
        <end position="1408"/>
    </location>
</feature>
<organism evidence="2 3">
    <name type="scientific">Babesia caballi</name>
    <dbReference type="NCBI Taxonomy" id="5871"/>
    <lineage>
        <taxon>Eukaryota</taxon>
        <taxon>Sar</taxon>
        <taxon>Alveolata</taxon>
        <taxon>Apicomplexa</taxon>
        <taxon>Aconoidasida</taxon>
        <taxon>Piroplasmida</taxon>
        <taxon>Babesiidae</taxon>
        <taxon>Babesia</taxon>
    </lineage>
</organism>
<dbReference type="RefSeq" id="XP_067716136.1">
    <property type="nucleotide sequence ID" value="XM_067860035.1"/>
</dbReference>
<sequence length="1408" mass="156158">MAAEMARMAVNQPLARRGQSKRRSPRAAFDDVVALTENLKASVVSSKESAYEAQAKKTNKVIPNIEKRPSSQDSDAMARGKTRKVSVAARLLPVGNSHSSDPASATDEKASKIQLYAKLFANAGAPFMRKLETYRTSLLKCLSRLRDGNLTVAMALAVMLLPLKEVIEAMPKKTNSELMGCSYSAAFADYARNDALLCVCFLGKAKAAGAEESLEQLTAFLYSHLMRVDYLLENADCILSIEQIDARKLKPKAPRSVIRLWEALLSLSLAKDRKLRIAFSTVLYVLMKRACQDEVEIPRSLFVKHAETFLALLADPNKDMRYRCLQLLDNFQDDKVKEAMLKHLSDPAAAVRLAAVRFVEMPSDLEAAVPVLRHLIARVGDVSKDVRAGVYKKLGEVYASIPVEMCTQILCCGLAEEAQNVKNAFLQMLKAWIAECGGLVGFISDMMSQSEDLTLLEDALSLYMKETQFLSSFSLRSDSGPVSDDKVGTGGGQEDGGSGSGVANLENIQAYMQRFVTLSPAELVLVTVFYQNHALPEEVKLISVIDLISYSHFLLTTFCNMESEQERVPQRAINASADDDTEFVDAVEGDEPSALYRYSAEERDKMRGYYSNTSLVTHALRALLVIAHSHGIEDNYQVALTETMCDKVLLNGPVRSNVSRLMGDVVAQTSLGNNSYAQALPSRWLKAGFTFAATSLLRYVYARKFRLEGKFIGDDAQMEKRHFEVSITRKILSLISDIKDPFQTSGISNISVRREDLERMELGKIREFDPTGYSIEHLDAIDGKLCEQMEQTRTQQVELENVSASREGKHERAALRTQEQALGLLLQKQEAFAGVIRRHLKERWTRIMAIVEAFIGQTQSLCSEDAGLSEFPRAILLPQMTFFCSTVVKWRDQSVTDQYCDVLTSKCLGTWCMLNNGRTELWRQLNAFHVALKGALVILEGCLNQSTGDPAGLTDALRRRIEIQTLRCEMYMTTLTDLLVTNVDLQRGAVGEEPAKLELMYELKETLWGIVSSSVKTSKYVQSLAIRLGCKLLLSEFMTNRREQGAKSQTGVDAQCADDLAVLRLRGLLELAFVAPAAGRHLAADFKFTKSTRVVAITAEDKHAIVSACALYPTLSFRHLRIFHKVLEQVLMRSVHHALQLDLRMAGFAHLISFAVQTILHRSPLYFSIESFAKYFKWLLLITIDKGAALADRGGFMALISALISMFIRRNVTGLLDRFAKSPTASDDEARSMSDLCAMTNPALALLDLRDMRVLLNYIMSQGGFVRARANVRLLGELIELVSKQMTKLAKLHAGALVKAGGPVSVEPGDPLRIVFAVEDSVAFSDIVDAYDAYISSLGSRELSVMLVEADENLAAVEKKPAVASRKMTRAGRGTRMSQPDTDEEEEEEEASDGSYVETDVDDEDYVA</sequence>
<evidence type="ECO:0000313" key="2">
    <source>
        <dbReference type="EMBL" id="GIX64067.1"/>
    </source>
</evidence>
<feature type="region of interest" description="Disordered" evidence="1">
    <location>
        <begin position="1"/>
        <end position="27"/>
    </location>
</feature>
<evidence type="ECO:0000256" key="1">
    <source>
        <dbReference type="SAM" id="MobiDB-lite"/>
    </source>
</evidence>
<dbReference type="PANTHER" id="PTHR14418:SF5">
    <property type="entry name" value="CONDENSIN COMPLEX SUBUNIT 3"/>
    <property type="match status" value="1"/>
</dbReference>
<dbReference type="EMBL" id="BPLF01000003">
    <property type="protein sequence ID" value="GIX64067.1"/>
    <property type="molecule type" value="Genomic_DNA"/>
</dbReference>
<dbReference type="GO" id="GO:0000793">
    <property type="term" value="C:condensed chromosome"/>
    <property type="evidence" value="ECO:0007669"/>
    <property type="project" value="TreeGrafter"/>
</dbReference>
<dbReference type="Proteomes" id="UP001497744">
    <property type="component" value="Unassembled WGS sequence"/>
</dbReference>
<feature type="region of interest" description="Disordered" evidence="1">
    <location>
        <begin position="476"/>
        <end position="499"/>
    </location>
</feature>
<proteinExistence type="predicted"/>
<evidence type="ECO:0000313" key="3">
    <source>
        <dbReference type="Proteomes" id="UP001497744"/>
    </source>
</evidence>
<keyword evidence="3" id="KW-1185">Reference proteome</keyword>
<dbReference type="SUPFAM" id="SSF48371">
    <property type="entry name" value="ARM repeat"/>
    <property type="match status" value="1"/>
</dbReference>
<feature type="compositionally biased region" description="Acidic residues" evidence="1">
    <location>
        <begin position="1399"/>
        <end position="1408"/>
    </location>
</feature>
<name>A0AAV4LW93_BABCB</name>
<dbReference type="InterPro" id="IPR011989">
    <property type="entry name" value="ARM-like"/>
</dbReference>
<reference evidence="2 3" key="1">
    <citation type="submission" date="2021-06" db="EMBL/GenBank/DDBJ databases">
        <title>Genome sequence of Babesia caballi.</title>
        <authorList>
            <person name="Yamagishi J."/>
            <person name="Kidaka T."/>
            <person name="Ochi A."/>
        </authorList>
    </citation>
    <scope>NUCLEOTIDE SEQUENCE [LARGE SCALE GENOMIC DNA]</scope>
    <source>
        <strain evidence="2">USDA-D6B2</strain>
    </source>
</reference>
<dbReference type="GO" id="GO:0000796">
    <property type="term" value="C:condensin complex"/>
    <property type="evidence" value="ECO:0007669"/>
    <property type="project" value="InterPro"/>
</dbReference>
<dbReference type="GO" id="GO:0007076">
    <property type="term" value="P:mitotic chromosome condensation"/>
    <property type="evidence" value="ECO:0007669"/>
    <property type="project" value="InterPro"/>
</dbReference>
<feature type="compositionally biased region" description="Acidic residues" evidence="1">
    <location>
        <begin position="1381"/>
        <end position="1392"/>
    </location>
</feature>
<dbReference type="GeneID" id="94195548"/>
<dbReference type="InterPro" id="IPR016024">
    <property type="entry name" value="ARM-type_fold"/>
</dbReference>